<evidence type="ECO:0000256" key="6">
    <source>
        <dbReference type="SAM" id="SignalP"/>
    </source>
</evidence>
<feature type="binding site" evidence="5">
    <location>
        <position position="182"/>
    </location>
    <ligand>
        <name>molybdate</name>
        <dbReference type="ChEBI" id="CHEBI:36264"/>
    </ligand>
</feature>
<keyword evidence="8" id="KW-1185">Reference proteome</keyword>
<evidence type="ECO:0000256" key="1">
    <source>
        <dbReference type="ARBA" id="ARBA00009175"/>
    </source>
</evidence>
<dbReference type="CDD" id="cd13537">
    <property type="entry name" value="PBP2_YvgL_like"/>
    <property type="match status" value="1"/>
</dbReference>
<reference evidence="8" key="1">
    <citation type="submission" date="2016-11" db="EMBL/GenBank/DDBJ databases">
        <authorList>
            <person name="Varghese N."/>
            <person name="Submissions S."/>
        </authorList>
    </citation>
    <scope>NUCLEOTIDE SEQUENCE [LARGE SCALE GENOMIC DNA]</scope>
    <source>
        <strain evidence="8">DSM 10349</strain>
    </source>
</reference>
<keyword evidence="3 5" id="KW-0479">Metal-binding</keyword>
<dbReference type="PROSITE" id="PS51257">
    <property type="entry name" value="PROKAR_LIPOPROTEIN"/>
    <property type="match status" value="1"/>
</dbReference>
<feature type="binding site" evidence="5">
    <location>
        <position position="155"/>
    </location>
    <ligand>
        <name>molybdate</name>
        <dbReference type="ChEBI" id="CHEBI:36264"/>
    </ligand>
</feature>
<sequence>MKKRLAFALLFTFILAVFTGCTSTKEPPASTEPKAEPINLTISAAASLKDAAEELKSIYAKQHQDVNITYNFGASGTLQKQIEEGAPADLFISAGKKQMDALEEKDLIVKESRKDLLGNDLVLVVKKDSQIADFTDLSKPEVEKISIGTPESVPAGQYAKDALTTMNLWDKLQPKLVLAKDVRQVLTYVETGNVAAGVVYGSDAVMGKDTKVAAIAPADSHKPILYPMAIIKDTKQQKAVEDFAAFLSGEEATKVFEKYGFKAIKK</sequence>
<dbReference type="NCBIfam" id="TIGR01256">
    <property type="entry name" value="modA"/>
    <property type="match status" value="1"/>
</dbReference>
<dbReference type="InterPro" id="IPR050682">
    <property type="entry name" value="ModA/WtpA"/>
</dbReference>
<dbReference type="PANTHER" id="PTHR30632">
    <property type="entry name" value="MOLYBDATE-BINDING PERIPLASMIC PROTEIN"/>
    <property type="match status" value="1"/>
</dbReference>
<dbReference type="Proteomes" id="UP000183997">
    <property type="component" value="Unassembled WGS sequence"/>
</dbReference>
<protein>
    <submittedName>
        <fullName evidence="7">Molybdate transport system substrate-binding protein</fullName>
    </submittedName>
</protein>
<dbReference type="InterPro" id="IPR005950">
    <property type="entry name" value="ModA"/>
</dbReference>
<evidence type="ECO:0000313" key="8">
    <source>
        <dbReference type="Proteomes" id="UP000183997"/>
    </source>
</evidence>
<dbReference type="PANTHER" id="PTHR30632:SF0">
    <property type="entry name" value="SULFATE-BINDING PROTEIN"/>
    <property type="match status" value="1"/>
</dbReference>
<gene>
    <name evidence="7" type="ORF">SAMN02745123_01873</name>
</gene>
<evidence type="ECO:0000256" key="5">
    <source>
        <dbReference type="PIRSR" id="PIRSR004846-1"/>
    </source>
</evidence>
<dbReference type="RefSeq" id="WP_072913462.1">
    <property type="nucleotide sequence ID" value="NZ_FRAR01000013.1"/>
</dbReference>
<evidence type="ECO:0000256" key="2">
    <source>
        <dbReference type="ARBA" id="ARBA00022505"/>
    </source>
</evidence>
<organism evidence="7 8">
    <name type="scientific">Desulforamulus aeronauticus DSM 10349</name>
    <dbReference type="NCBI Taxonomy" id="1121421"/>
    <lineage>
        <taxon>Bacteria</taxon>
        <taxon>Bacillati</taxon>
        <taxon>Bacillota</taxon>
        <taxon>Clostridia</taxon>
        <taxon>Eubacteriales</taxon>
        <taxon>Peptococcaceae</taxon>
        <taxon>Desulforamulus</taxon>
    </lineage>
</organism>
<dbReference type="GO" id="GO:0015689">
    <property type="term" value="P:molybdate ion transport"/>
    <property type="evidence" value="ECO:0007669"/>
    <property type="project" value="InterPro"/>
</dbReference>
<dbReference type="GO" id="GO:0046872">
    <property type="term" value="F:metal ion binding"/>
    <property type="evidence" value="ECO:0007669"/>
    <property type="project" value="UniProtKB-KW"/>
</dbReference>
<dbReference type="GO" id="GO:1901359">
    <property type="term" value="F:tungstate binding"/>
    <property type="evidence" value="ECO:0007669"/>
    <property type="project" value="UniProtKB-ARBA"/>
</dbReference>
<evidence type="ECO:0000256" key="4">
    <source>
        <dbReference type="ARBA" id="ARBA00022729"/>
    </source>
</evidence>
<evidence type="ECO:0000313" key="7">
    <source>
        <dbReference type="EMBL" id="SHK43814.1"/>
    </source>
</evidence>
<feature type="binding site" evidence="5">
    <location>
        <position position="47"/>
    </location>
    <ligand>
        <name>molybdate</name>
        <dbReference type="ChEBI" id="CHEBI:36264"/>
    </ligand>
</feature>
<evidence type="ECO:0000256" key="3">
    <source>
        <dbReference type="ARBA" id="ARBA00022723"/>
    </source>
</evidence>
<name>A0A1M6SGA0_9FIRM</name>
<dbReference type="GO" id="GO:0030973">
    <property type="term" value="F:molybdate ion binding"/>
    <property type="evidence" value="ECO:0007669"/>
    <property type="project" value="TreeGrafter"/>
</dbReference>
<comment type="similarity">
    <text evidence="1">Belongs to the bacterial solute-binding protein ModA family.</text>
</comment>
<feature type="binding site" evidence="5">
    <location>
        <position position="200"/>
    </location>
    <ligand>
        <name>molybdate</name>
        <dbReference type="ChEBI" id="CHEBI:36264"/>
    </ligand>
</feature>
<dbReference type="FunFam" id="3.40.190.10:FF:000035">
    <property type="entry name" value="Molybdate ABC transporter substrate-binding protein"/>
    <property type="match status" value="1"/>
</dbReference>
<dbReference type="AlphaFoldDB" id="A0A1M6SGA0"/>
<accession>A0A1M6SGA0</accession>
<dbReference type="InterPro" id="IPR041879">
    <property type="entry name" value="YvgL-like_PBP2"/>
</dbReference>
<dbReference type="PIRSF" id="PIRSF004846">
    <property type="entry name" value="ModA"/>
    <property type="match status" value="1"/>
</dbReference>
<dbReference type="Gene3D" id="3.40.190.10">
    <property type="entry name" value="Periplasmic binding protein-like II"/>
    <property type="match status" value="2"/>
</dbReference>
<dbReference type="STRING" id="1121421.SAMN02745123_01873"/>
<dbReference type="EMBL" id="FRAR01000013">
    <property type="protein sequence ID" value="SHK43814.1"/>
    <property type="molecule type" value="Genomic_DNA"/>
</dbReference>
<feature type="chain" id="PRO_5039223965" evidence="6">
    <location>
        <begin position="20"/>
        <end position="266"/>
    </location>
</feature>
<dbReference type="OrthoDB" id="9785015at2"/>
<dbReference type="SUPFAM" id="SSF53850">
    <property type="entry name" value="Periplasmic binding protein-like II"/>
    <property type="match status" value="1"/>
</dbReference>
<dbReference type="Pfam" id="PF13531">
    <property type="entry name" value="SBP_bac_11"/>
    <property type="match status" value="1"/>
</dbReference>
<keyword evidence="4 6" id="KW-0732">Signal</keyword>
<proteinExistence type="inferred from homology"/>
<keyword evidence="2 5" id="KW-0500">Molybdenum</keyword>
<feature type="signal peptide" evidence="6">
    <location>
        <begin position="1"/>
        <end position="19"/>
    </location>
</feature>
<feature type="binding site" evidence="5">
    <location>
        <position position="75"/>
    </location>
    <ligand>
        <name>molybdate</name>
        <dbReference type="ChEBI" id="CHEBI:36264"/>
    </ligand>
</feature>